<gene>
    <name evidence="7" type="ORF">H8S45_14955</name>
</gene>
<dbReference type="PANTHER" id="PTHR43820:SF4">
    <property type="entry name" value="HIGH-AFFINITY BRANCHED-CHAIN AMINO ACID TRANSPORT ATP-BINDING PROTEIN LIVF"/>
    <property type="match status" value="1"/>
</dbReference>
<dbReference type="EMBL" id="JACOPL010000027">
    <property type="protein sequence ID" value="MBC5726747.1"/>
    <property type="molecule type" value="Genomic_DNA"/>
</dbReference>
<accession>A0A923RX37</accession>
<dbReference type="PIRSF" id="PIRSF039137">
    <property type="entry name" value="ABC_branched_ATPase"/>
    <property type="match status" value="1"/>
</dbReference>
<dbReference type="GO" id="GO:0015807">
    <property type="term" value="P:L-amino acid transport"/>
    <property type="evidence" value="ECO:0007669"/>
    <property type="project" value="TreeGrafter"/>
</dbReference>
<dbReference type="CDD" id="cd03224">
    <property type="entry name" value="ABC_TM1139_LivF_branched"/>
    <property type="match status" value="1"/>
</dbReference>
<dbReference type="GO" id="GO:0015658">
    <property type="term" value="F:branched-chain amino acid transmembrane transporter activity"/>
    <property type="evidence" value="ECO:0007669"/>
    <property type="project" value="InterPro"/>
</dbReference>
<evidence type="ECO:0000256" key="2">
    <source>
        <dbReference type="ARBA" id="ARBA00022448"/>
    </source>
</evidence>
<evidence type="ECO:0000313" key="7">
    <source>
        <dbReference type="EMBL" id="MBC5726747.1"/>
    </source>
</evidence>
<dbReference type="PANTHER" id="PTHR43820">
    <property type="entry name" value="HIGH-AFFINITY BRANCHED-CHAIN AMINO ACID TRANSPORT ATP-BINDING PROTEIN LIVF"/>
    <property type="match status" value="1"/>
</dbReference>
<evidence type="ECO:0000256" key="5">
    <source>
        <dbReference type="ARBA" id="ARBA00022970"/>
    </source>
</evidence>
<dbReference type="InterPro" id="IPR027417">
    <property type="entry name" value="P-loop_NTPase"/>
</dbReference>
<dbReference type="SMART" id="SM00382">
    <property type="entry name" value="AAA"/>
    <property type="match status" value="1"/>
</dbReference>
<keyword evidence="2" id="KW-0813">Transport</keyword>
<dbReference type="SUPFAM" id="SSF52540">
    <property type="entry name" value="P-loop containing nucleoside triphosphate hydrolases"/>
    <property type="match status" value="1"/>
</dbReference>
<dbReference type="AlphaFoldDB" id="A0A923RX37"/>
<feature type="domain" description="ABC transporter" evidence="6">
    <location>
        <begin position="5"/>
        <end position="237"/>
    </location>
</feature>
<dbReference type="InterPro" id="IPR030660">
    <property type="entry name" value="ABC_branched_ATPase_LivF/BraG"/>
</dbReference>
<evidence type="ECO:0000313" key="8">
    <source>
        <dbReference type="Proteomes" id="UP000606499"/>
    </source>
</evidence>
<keyword evidence="4 7" id="KW-0067">ATP-binding</keyword>
<dbReference type="GO" id="GO:0016887">
    <property type="term" value="F:ATP hydrolysis activity"/>
    <property type="evidence" value="ECO:0007669"/>
    <property type="project" value="InterPro"/>
</dbReference>
<proteinExistence type="inferred from homology"/>
<evidence type="ECO:0000256" key="3">
    <source>
        <dbReference type="ARBA" id="ARBA00022741"/>
    </source>
</evidence>
<evidence type="ECO:0000256" key="4">
    <source>
        <dbReference type="ARBA" id="ARBA00022840"/>
    </source>
</evidence>
<comment type="similarity">
    <text evidence="1">Belongs to the ABC transporter superfamily.</text>
</comment>
<name>A0A923RX37_9FIRM</name>
<dbReference type="InterPro" id="IPR003593">
    <property type="entry name" value="AAA+_ATPase"/>
</dbReference>
<organism evidence="7 8">
    <name type="scientific">Agathobaculum faecis</name>
    <dbReference type="NCBI Taxonomy" id="2763013"/>
    <lineage>
        <taxon>Bacteria</taxon>
        <taxon>Bacillati</taxon>
        <taxon>Bacillota</taxon>
        <taxon>Clostridia</taxon>
        <taxon>Eubacteriales</taxon>
        <taxon>Butyricicoccaceae</taxon>
        <taxon>Agathobaculum</taxon>
    </lineage>
</organism>
<keyword evidence="3" id="KW-0547">Nucleotide-binding</keyword>
<keyword evidence="8" id="KW-1185">Reference proteome</keyword>
<dbReference type="PROSITE" id="PS50893">
    <property type="entry name" value="ABC_TRANSPORTER_2"/>
    <property type="match status" value="1"/>
</dbReference>
<dbReference type="GO" id="GO:0005524">
    <property type="term" value="F:ATP binding"/>
    <property type="evidence" value="ECO:0007669"/>
    <property type="project" value="UniProtKB-KW"/>
</dbReference>
<evidence type="ECO:0000259" key="6">
    <source>
        <dbReference type="PROSITE" id="PS50893"/>
    </source>
</evidence>
<dbReference type="RefSeq" id="WP_054328415.1">
    <property type="nucleotide sequence ID" value="NZ_JACOPL010000027.1"/>
</dbReference>
<dbReference type="InterPro" id="IPR003439">
    <property type="entry name" value="ABC_transporter-like_ATP-bd"/>
</dbReference>
<dbReference type="Proteomes" id="UP000606499">
    <property type="component" value="Unassembled WGS sequence"/>
</dbReference>
<protein>
    <submittedName>
        <fullName evidence="7">ABC transporter ATP-binding protein</fullName>
    </submittedName>
</protein>
<dbReference type="Pfam" id="PF00005">
    <property type="entry name" value="ABC_tran"/>
    <property type="match status" value="1"/>
</dbReference>
<sequence>MPNKLEICNLEHKYGAIQSLKGVSLEVNENEIVALIGANGAGKTTLLRCISGILKPSKGEIRFEGKSIAGLPAYKVAKYGIAQVLESRHVFPKLTVMENIEMGAFLKKDNQRMQSDIEKWFEVFPRLKERIWQTAGTLSGGEQEMLAMVRGLISNPKLLILDEPSMGLAPIFIDEIFNIIPRLQKMGTTILLVEQNASMALAIADRGYVMETGNITLTDTGRRLLNNDKVRKMYLGEE</sequence>
<dbReference type="Gene3D" id="3.40.50.300">
    <property type="entry name" value="P-loop containing nucleotide triphosphate hydrolases"/>
    <property type="match status" value="1"/>
</dbReference>
<dbReference type="InterPro" id="IPR052156">
    <property type="entry name" value="BCAA_Transport_ATP-bd_LivF"/>
</dbReference>
<keyword evidence="5" id="KW-0029">Amino-acid transport</keyword>
<evidence type="ECO:0000256" key="1">
    <source>
        <dbReference type="ARBA" id="ARBA00005417"/>
    </source>
</evidence>
<comment type="caution">
    <text evidence="7">The sequence shown here is derived from an EMBL/GenBank/DDBJ whole genome shotgun (WGS) entry which is preliminary data.</text>
</comment>
<reference evidence="7" key="1">
    <citation type="submission" date="2020-08" db="EMBL/GenBank/DDBJ databases">
        <title>Genome public.</title>
        <authorList>
            <person name="Liu C."/>
            <person name="Sun Q."/>
        </authorList>
    </citation>
    <scope>NUCLEOTIDE SEQUENCE</scope>
    <source>
        <strain evidence="7">NSJ-28</strain>
    </source>
</reference>